<evidence type="ECO:0000256" key="7">
    <source>
        <dbReference type="SAM" id="MobiDB-lite"/>
    </source>
</evidence>
<evidence type="ECO:0000313" key="9">
    <source>
        <dbReference type="EMBL" id="KAK8223662.1"/>
    </source>
</evidence>
<evidence type="ECO:0000256" key="2">
    <source>
        <dbReference type="ARBA" id="ARBA00022692"/>
    </source>
</evidence>
<dbReference type="EMBL" id="JBBWRZ010000013">
    <property type="protein sequence ID" value="KAK8223662.1"/>
    <property type="molecule type" value="Genomic_DNA"/>
</dbReference>
<feature type="region of interest" description="Disordered" evidence="7">
    <location>
        <begin position="357"/>
        <end position="424"/>
    </location>
</feature>
<evidence type="ECO:0000256" key="5">
    <source>
        <dbReference type="ARBA" id="ARBA00023136"/>
    </source>
</evidence>
<feature type="region of interest" description="Disordered" evidence="7">
    <location>
        <begin position="1"/>
        <end position="53"/>
    </location>
</feature>
<dbReference type="PROSITE" id="PS50845">
    <property type="entry name" value="RETICULON"/>
    <property type="match status" value="1"/>
</dbReference>
<name>A0ABR1YAY2_9PEZI</name>
<dbReference type="InterPro" id="IPR003388">
    <property type="entry name" value="Reticulon"/>
</dbReference>
<evidence type="ECO:0000256" key="3">
    <source>
        <dbReference type="ARBA" id="ARBA00022824"/>
    </source>
</evidence>
<feature type="transmembrane region" description="Helical" evidence="6">
    <location>
        <begin position="280"/>
        <end position="298"/>
    </location>
</feature>
<feature type="compositionally biased region" description="Basic and acidic residues" evidence="7">
    <location>
        <begin position="380"/>
        <end position="392"/>
    </location>
</feature>
<feature type="transmembrane region" description="Helical" evidence="6">
    <location>
        <begin position="187"/>
        <end position="214"/>
    </location>
</feature>
<keyword evidence="4 6" id="KW-1133">Transmembrane helix</keyword>
<feature type="compositionally biased region" description="Polar residues" evidence="7">
    <location>
        <begin position="43"/>
        <end position="53"/>
    </location>
</feature>
<keyword evidence="3 6" id="KW-0256">Endoplasmic reticulum</keyword>
<evidence type="ECO:0000256" key="4">
    <source>
        <dbReference type="ARBA" id="ARBA00022989"/>
    </source>
</evidence>
<dbReference type="Proteomes" id="UP001492380">
    <property type="component" value="Unassembled WGS sequence"/>
</dbReference>
<feature type="transmembrane region" description="Helical" evidence="6">
    <location>
        <begin position="163"/>
        <end position="181"/>
    </location>
</feature>
<evidence type="ECO:0000259" key="8">
    <source>
        <dbReference type="PROSITE" id="PS50845"/>
    </source>
</evidence>
<accession>A0ABR1YAY2</accession>
<organism evidence="9 10">
    <name type="scientific">Phyllosticta capitalensis</name>
    <dbReference type="NCBI Taxonomy" id="121624"/>
    <lineage>
        <taxon>Eukaryota</taxon>
        <taxon>Fungi</taxon>
        <taxon>Dikarya</taxon>
        <taxon>Ascomycota</taxon>
        <taxon>Pezizomycotina</taxon>
        <taxon>Dothideomycetes</taxon>
        <taxon>Dothideomycetes incertae sedis</taxon>
        <taxon>Botryosphaeriales</taxon>
        <taxon>Phyllostictaceae</taxon>
        <taxon>Phyllosticta</taxon>
    </lineage>
</organism>
<comment type="caution">
    <text evidence="9">The sequence shown here is derived from an EMBL/GenBank/DDBJ whole genome shotgun (WGS) entry which is preliminary data.</text>
</comment>
<protein>
    <recommendedName>
        <fullName evidence="6">Reticulon-like protein</fullName>
    </recommendedName>
</protein>
<feature type="compositionally biased region" description="Polar residues" evidence="7">
    <location>
        <begin position="360"/>
        <end position="372"/>
    </location>
</feature>
<evidence type="ECO:0000313" key="10">
    <source>
        <dbReference type="Proteomes" id="UP001492380"/>
    </source>
</evidence>
<dbReference type="Pfam" id="PF02453">
    <property type="entry name" value="Reticulon"/>
    <property type="match status" value="1"/>
</dbReference>
<evidence type="ECO:0000256" key="1">
    <source>
        <dbReference type="ARBA" id="ARBA00004477"/>
    </source>
</evidence>
<evidence type="ECO:0000256" key="6">
    <source>
        <dbReference type="RuleBase" id="RU363132"/>
    </source>
</evidence>
<keyword evidence="2 6" id="KW-0812">Transmembrane</keyword>
<keyword evidence="10" id="KW-1185">Reference proteome</keyword>
<feature type="transmembrane region" description="Helical" evidence="6">
    <location>
        <begin position="257"/>
        <end position="274"/>
    </location>
</feature>
<reference evidence="9 10" key="1">
    <citation type="submission" date="2024-04" db="EMBL/GenBank/DDBJ databases">
        <title>Phyllosticta paracitricarpa is synonymous to the EU quarantine fungus P. citricarpa based on phylogenomic analyses.</title>
        <authorList>
            <consortium name="Lawrence Berkeley National Laboratory"/>
            <person name="Van Ingen-Buijs V.A."/>
            <person name="Van Westerhoven A.C."/>
            <person name="Haridas S."/>
            <person name="Skiadas P."/>
            <person name="Martin F."/>
            <person name="Groenewald J.Z."/>
            <person name="Crous P.W."/>
            <person name="Seidl M.F."/>
        </authorList>
    </citation>
    <scope>NUCLEOTIDE SEQUENCE [LARGE SCALE GENOMIC DNA]</scope>
    <source>
        <strain evidence="9 10">CBS 123374</strain>
    </source>
</reference>
<gene>
    <name evidence="9" type="ORF">HDK90DRAFT_515135</name>
</gene>
<keyword evidence="5 6" id="KW-0472">Membrane</keyword>
<comment type="subcellular location">
    <subcellularLocation>
        <location evidence="1 6">Endoplasmic reticulum membrane</location>
        <topology evidence="1 6">Multi-pass membrane protein</topology>
    </subcellularLocation>
</comment>
<proteinExistence type="predicted"/>
<sequence>MSFDEQPPQIPTPADIAGSHNVDLDPMHFQQPLQPEINESEASDANGSSAIQNAKSSAVTSKFPYLPSHTTIPPLSTSDISSDTLDKAAQSAMDSVQNHPLTQQAINGPVAQNIKSEAVKTQSEFGDLASSRRTPETPAATGQHLTHYHSMFYRLLSWKNPRATGISFALSILFIFAARYLNIVRYIFKLLWVILGTTAIAEVAGKSVLGNGLASQMRPRKYYMIRKESLERFTDDLEQLINFFIIEFQRIVFAENIYVTVSACVASFISYFLIKWLPLWGLSLIATTFVYLGPLVYIQNKEYIDEQLRLTNDMLNEQAKQLKTLANEHATTAQKQFKTYAQEYSVKAQEMIGQAKNRAVSATSRGQTSKPSMEQVKAPAEAEKPAEPEIVKQPEFPVAPTEEPKAAEHAPASEGAVAEPVPAI</sequence>
<feature type="domain" description="Reticulon" evidence="8">
    <location>
        <begin position="152"/>
        <end position="349"/>
    </location>
</feature>